<sequence length="146" mass="16911">MAEDMQIQRGRNMEGMGHTQTRVERLMWVEMDNEETGGMGYMEAYRGGQESERLRGDRLHQDNIIGVFKLNGEEEERGQEVRDFTGRNTEKRRRKEDDIQGIGGRGEKGEEVRYRREGHLGETRGDEVGGWSTRGWGDYEGGRKIQ</sequence>
<gene>
    <name evidence="2" type="ORF">LIER_43278</name>
</gene>
<organism evidence="2 3">
    <name type="scientific">Lithospermum erythrorhizon</name>
    <name type="common">Purple gromwell</name>
    <name type="synonym">Lithospermum officinale var. erythrorhizon</name>
    <dbReference type="NCBI Taxonomy" id="34254"/>
    <lineage>
        <taxon>Eukaryota</taxon>
        <taxon>Viridiplantae</taxon>
        <taxon>Streptophyta</taxon>
        <taxon>Embryophyta</taxon>
        <taxon>Tracheophyta</taxon>
        <taxon>Spermatophyta</taxon>
        <taxon>Magnoliopsida</taxon>
        <taxon>eudicotyledons</taxon>
        <taxon>Gunneridae</taxon>
        <taxon>Pentapetalae</taxon>
        <taxon>asterids</taxon>
        <taxon>lamiids</taxon>
        <taxon>Boraginales</taxon>
        <taxon>Boraginaceae</taxon>
        <taxon>Boraginoideae</taxon>
        <taxon>Lithospermeae</taxon>
        <taxon>Lithospermum</taxon>
    </lineage>
</organism>
<keyword evidence="3" id="KW-1185">Reference proteome</keyword>
<evidence type="ECO:0000256" key="1">
    <source>
        <dbReference type="SAM" id="MobiDB-lite"/>
    </source>
</evidence>
<evidence type="ECO:0000313" key="2">
    <source>
        <dbReference type="EMBL" id="GAA0154494.1"/>
    </source>
</evidence>
<reference evidence="2 3" key="1">
    <citation type="submission" date="2024-01" db="EMBL/GenBank/DDBJ databases">
        <title>The complete chloroplast genome sequence of Lithospermum erythrorhizon: insights into the phylogenetic relationship among Boraginaceae species and the maternal lineages of purple gromwells.</title>
        <authorList>
            <person name="Okada T."/>
            <person name="Watanabe K."/>
        </authorList>
    </citation>
    <scope>NUCLEOTIDE SEQUENCE [LARGE SCALE GENOMIC DNA]</scope>
</reference>
<proteinExistence type="predicted"/>
<feature type="compositionally biased region" description="Basic and acidic residues" evidence="1">
    <location>
        <begin position="105"/>
        <end position="127"/>
    </location>
</feature>
<accession>A0AAV3PSI8</accession>
<feature type="compositionally biased region" description="Basic and acidic residues" evidence="1">
    <location>
        <begin position="78"/>
        <end position="89"/>
    </location>
</feature>
<feature type="region of interest" description="Disordered" evidence="1">
    <location>
        <begin position="70"/>
        <end position="146"/>
    </location>
</feature>
<name>A0AAV3PSI8_LITER</name>
<protein>
    <submittedName>
        <fullName evidence="2">Uncharacterized protein</fullName>
    </submittedName>
</protein>
<dbReference type="Proteomes" id="UP001454036">
    <property type="component" value="Unassembled WGS sequence"/>
</dbReference>
<comment type="caution">
    <text evidence="2">The sequence shown here is derived from an EMBL/GenBank/DDBJ whole genome shotgun (WGS) entry which is preliminary data.</text>
</comment>
<evidence type="ECO:0000313" key="3">
    <source>
        <dbReference type="Proteomes" id="UP001454036"/>
    </source>
</evidence>
<dbReference type="AlphaFoldDB" id="A0AAV3PSI8"/>
<dbReference type="EMBL" id="BAABME010033936">
    <property type="protein sequence ID" value="GAA0154494.1"/>
    <property type="molecule type" value="Genomic_DNA"/>
</dbReference>